<keyword evidence="4" id="KW-1185">Reference proteome</keyword>
<proteinExistence type="predicted"/>
<keyword evidence="1" id="KW-0175">Coiled coil</keyword>
<name>A0A9Q1JXI3_9CARY</name>
<evidence type="ECO:0000256" key="1">
    <source>
        <dbReference type="SAM" id="Coils"/>
    </source>
</evidence>
<dbReference type="AlphaFoldDB" id="A0A9Q1JXI3"/>
<evidence type="ECO:0000256" key="2">
    <source>
        <dbReference type="SAM" id="MobiDB-lite"/>
    </source>
</evidence>
<evidence type="ECO:0000313" key="4">
    <source>
        <dbReference type="Proteomes" id="UP001153076"/>
    </source>
</evidence>
<dbReference type="Proteomes" id="UP001153076">
    <property type="component" value="Unassembled WGS sequence"/>
</dbReference>
<feature type="region of interest" description="Disordered" evidence="2">
    <location>
        <begin position="1"/>
        <end position="20"/>
    </location>
</feature>
<feature type="compositionally biased region" description="Acidic residues" evidence="2">
    <location>
        <begin position="1"/>
        <end position="10"/>
    </location>
</feature>
<feature type="coiled-coil region" evidence="1">
    <location>
        <begin position="72"/>
        <end position="106"/>
    </location>
</feature>
<protein>
    <submittedName>
        <fullName evidence="3">Uncharacterized protein</fullName>
    </submittedName>
</protein>
<reference evidence="3" key="1">
    <citation type="submission" date="2022-04" db="EMBL/GenBank/DDBJ databases">
        <title>Carnegiea gigantea Genome sequencing and assembly v2.</title>
        <authorList>
            <person name="Copetti D."/>
            <person name="Sanderson M.J."/>
            <person name="Burquez A."/>
            <person name="Wojciechowski M.F."/>
        </authorList>
    </citation>
    <scope>NUCLEOTIDE SEQUENCE</scope>
    <source>
        <strain evidence="3">SGP5-SGP5p</strain>
        <tissue evidence="3">Aerial part</tissue>
    </source>
</reference>
<accession>A0A9Q1JXI3</accession>
<organism evidence="3 4">
    <name type="scientific">Carnegiea gigantea</name>
    <dbReference type="NCBI Taxonomy" id="171969"/>
    <lineage>
        <taxon>Eukaryota</taxon>
        <taxon>Viridiplantae</taxon>
        <taxon>Streptophyta</taxon>
        <taxon>Embryophyta</taxon>
        <taxon>Tracheophyta</taxon>
        <taxon>Spermatophyta</taxon>
        <taxon>Magnoliopsida</taxon>
        <taxon>eudicotyledons</taxon>
        <taxon>Gunneridae</taxon>
        <taxon>Pentapetalae</taxon>
        <taxon>Caryophyllales</taxon>
        <taxon>Cactineae</taxon>
        <taxon>Cactaceae</taxon>
        <taxon>Cactoideae</taxon>
        <taxon>Echinocereeae</taxon>
        <taxon>Carnegiea</taxon>
    </lineage>
</organism>
<sequence length="164" mass="18352">MYAAECDEKDDQTRGVTMKAKSAMHPLISIGSLTNNGKDQGSSNGIDQDHDHVIYFGHGVTPKDVRGPQPSKVNLMTEIREKNQQINSLTSRVDALESNHQKKIKEMKTAHEVQMAEMKESHQQGMAKVEDAHHNNMATVGDKLELLTKLVLHQRPHEMQSSES</sequence>
<dbReference type="EMBL" id="JAKOGI010000589">
    <property type="protein sequence ID" value="KAJ8432708.1"/>
    <property type="molecule type" value="Genomic_DNA"/>
</dbReference>
<comment type="caution">
    <text evidence="3">The sequence shown here is derived from an EMBL/GenBank/DDBJ whole genome shotgun (WGS) entry which is preliminary data.</text>
</comment>
<gene>
    <name evidence="3" type="ORF">Cgig2_009766</name>
</gene>
<evidence type="ECO:0000313" key="3">
    <source>
        <dbReference type="EMBL" id="KAJ8432708.1"/>
    </source>
</evidence>